<proteinExistence type="predicted"/>
<accession>A0ABQ9XZE5</accession>
<dbReference type="Proteomes" id="UP001281761">
    <property type="component" value="Unassembled WGS sequence"/>
</dbReference>
<organism evidence="1 2">
    <name type="scientific">Blattamonas nauphoetae</name>
    <dbReference type="NCBI Taxonomy" id="2049346"/>
    <lineage>
        <taxon>Eukaryota</taxon>
        <taxon>Metamonada</taxon>
        <taxon>Preaxostyla</taxon>
        <taxon>Oxymonadida</taxon>
        <taxon>Blattamonas</taxon>
    </lineage>
</organism>
<keyword evidence="2" id="KW-1185">Reference proteome</keyword>
<name>A0ABQ9XZE5_9EUKA</name>
<dbReference type="EMBL" id="JARBJD010000051">
    <property type="protein sequence ID" value="KAK2956855.1"/>
    <property type="molecule type" value="Genomic_DNA"/>
</dbReference>
<evidence type="ECO:0000313" key="2">
    <source>
        <dbReference type="Proteomes" id="UP001281761"/>
    </source>
</evidence>
<gene>
    <name evidence="1" type="ORF">BLNAU_8132</name>
</gene>
<sequence>MQRSTAKTSIAVVSTNRPLAERMSPIDEPRRTIVRHEAKHTTMSPNTVSVQLFGSTKYKRQVDEKKENYICPQPDRHTQHRNEIRCGLVSRNIVRNTSANVLKAPHCKDDTT</sequence>
<comment type="caution">
    <text evidence="1">The sequence shown here is derived from an EMBL/GenBank/DDBJ whole genome shotgun (WGS) entry which is preliminary data.</text>
</comment>
<reference evidence="1 2" key="1">
    <citation type="journal article" date="2022" name="bioRxiv">
        <title>Genomics of Preaxostyla Flagellates Illuminates Evolutionary Transitions and the Path Towards Mitochondrial Loss.</title>
        <authorList>
            <person name="Novak L.V.F."/>
            <person name="Treitli S.C."/>
            <person name="Pyrih J."/>
            <person name="Halakuc P."/>
            <person name="Pipaliya S.V."/>
            <person name="Vacek V."/>
            <person name="Brzon O."/>
            <person name="Soukal P."/>
            <person name="Eme L."/>
            <person name="Dacks J.B."/>
            <person name="Karnkowska A."/>
            <person name="Elias M."/>
            <person name="Hampl V."/>
        </authorList>
    </citation>
    <scope>NUCLEOTIDE SEQUENCE [LARGE SCALE GENOMIC DNA]</scope>
    <source>
        <strain evidence="1">NAU3</strain>
        <tissue evidence="1">Gut</tissue>
    </source>
</reference>
<protein>
    <submittedName>
        <fullName evidence="1">Uncharacterized protein</fullName>
    </submittedName>
</protein>
<evidence type="ECO:0000313" key="1">
    <source>
        <dbReference type="EMBL" id="KAK2956855.1"/>
    </source>
</evidence>